<dbReference type="SUPFAM" id="SSF53850">
    <property type="entry name" value="Periplasmic binding protein-like II"/>
    <property type="match status" value="1"/>
</dbReference>
<dbReference type="PANTHER" id="PTHR30537">
    <property type="entry name" value="HTH-TYPE TRANSCRIPTIONAL REGULATOR"/>
    <property type="match status" value="1"/>
</dbReference>
<accession>A0AAU8MLF2</accession>
<protein>
    <submittedName>
        <fullName evidence="6">LysR family transcriptional regulator</fullName>
    </submittedName>
</protein>
<sequence>MKLDFTIDRLKRMAVFARVVELGSMSAAARELDMTPSAVSQQLRQLEAETGVVLLHRSTRKLTTTEVGQAYYEDCAAMLQAARAADGRLGDLRDEPRGELRIAVPIGFAAHLAQALAPLMHAHPALSLRVFADDRQIDLIAERIDLAIRIGRLADSNLVARRMAEWRHLLVAAPAYARVRGLPRTPAELARHETIILSVINRPEYVDLHRPGEPAQRVRVGGRIVSNNSRTVLQMMLQGLGIVRLPEPDALPLLADGRAVPVLPEWSLPSLGVYAVTAQRDSQPAKVRQAIAALQAYLDAHTPSSLAGA</sequence>
<dbReference type="InterPro" id="IPR036390">
    <property type="entry name" value="WH_DNA-bd_sf"/>
</dbReference>
<dbReference type="GO" id="GO:0003700">
    <property type="term" value="F:DNA-binding transcription factor activity"/>
    <property type="evidence" value="ECO:0007669"/>
    <property type="project" value="InterPro"/>
</dbReference>
<dbReference type="EMBL" id="CP159925">
    <property type="protein sequence ID" value="XCO73325.1"/>
    <property type="molecule type" value="Genomic_DNA"/>
</dbReference>
<gene>
    <name evidence="6" type="ORF">ABU614_13045</name>
</gene>
<evidence type="ECO:0000313" key="6">
    <source>
        <dbReference type="EMBL" id="XCO73325.1"/>
    </source>
</evidence>
<name>A0AAU8MLF2_9GAMM</name>
<dbReference type="Gene3D" id="3.40.190.290">
    <property type="match status" value="1"/>
</dbReference>
<dbReference type="PROSITE" id="PS50931">
    <property type="entry name" value="HTH_LYSR"/>
    <property type="match status" value="1"/>
</dbReference>
<dbReference type="RefSeq" id="WP_363796364.1">
    <property type="nucleotide sequence ID" value="NZ_CP159925.1"/>
</dbReference>
<keyword evidence="3" id="KW-0238">DNA-binding</keyword>
<dbReference type="CDD" id="cd08422">
    <property type="entry name" value="PBP2_CrgA_like"/>
    <property type="match status" value="1"/>
</dbReference>
<keyword evidence="2" id="KW-0805">Transcription regulation</keyword>
<evidence type="ECO:0000256" key="4">
    <source>
        <dbReference type="ARBA" id="ARBA00023163"/>
    </source>
</evidence>
<evidence type="ECO:0000259" key="5">
    <source>
        <dbReference type="PROSITE" id="PS50931"/>
    </source>
</evidence>
<dbReference type="Pfam" id="PF03466">
    <property type="entry name" value="LysR_substrate"/>
    <property type="match status" value="1"/>
</dbReference>
<dbReference type="InterPro" id="IPR000847">
    <property type="entry name" value="LysR_HTH_N"/>
</dbReference>
<evidence type="ECO:0000256" key="1">
    <source>
        <dbReference type="ARBA" id="ARBA00009437"/>
    </source>
</evidence>
<dbReference type="GO" id="GO:0006351">
    <property type="term" value="P:DNA-templated transcription"/>
    <property type="evidence" value="ECO:0007669"/>
    <property type="project" value="TreeGrafter"/>
</dbReference>
<dbReference type="Gene3D" id="1.10.10.10">
    <property type="entry name" value="Winged helix-like DNA-binding domain superfamily/Winged helix DNA-binding domain"/>
    <property type="match status" value="1"/>
</dbReference>
<dbReference type="GO" id="GO:0043565">
    <property type="term" value="F:sequence-specific DNA binding"/>
    <property type="evidence" value="ECO:0007669"/>
    <property type="project" value="TreeGrafter"/>
</dbReference>
<dbReference type="PANTHER" id="PTHR30537:SF30">
    <property type="entry name" value="TRANSCRIPTIONAL REGULATOR-RELATED"/>
    <property type="match status" value="1"/>
</dbReference>
<dbReference type="InterPro" id="IPR058163">
    <property type="entry name" value="LysR-type_TF_proteobact-type"/>
</dbReference>
<dbReference type="Pfam" id="PF00126">
    <property type="entry name" value="HTH_1"/>
    <property type="match status" value="1"/>
</dbReference>
<dbReference type="InterPro" id="IPR036388">
    <property type="entry name" value="WH-like_DNA-bd_sf"/>
</dbReference>
<dbReference type="InterPro" id="IPR005119">
    <property type="entry name" value="LysR_subst-bd"/>
</dbReference>
<organism evidence="6">
    <name type="scientific">Lysobacter firmicutimachus</name>
    <dbReference type="NCBI Taxonomy" id="1792846"/>
    <lineage>
        <taxon>Bacteria</taxon>
        <taxon>Pseudomonadati</taxon>
        <taxon>Pseudomonadota</taxon>
        <taxon>Gammaproteobacteria</taxon>
        <taxon>Lysobacterales</taxon>
        <taxon>Lysobacteraceae</taxon>
        <taxon>Lysobacter</taxon>
    </lineage>
</organism>
<dbReference type="SUPFAM" id="SSF46785">
    <property type="entry name" value="Winged helix' DNA-binding domain"/>
    <property type="match status" value="1"/>
</dbReference>
<dbReference type="AlphaFoldDB" id="A0AAU8MLF2"/>
<feature type="domain" description="HTH lysR-type" evidence="5">
    <location>
        <begin position="8"/>
        <end position="65"/>
    </location>
</feature>
<evidence type="ECO:0000256" key="2">
    <source>
        <dbReference type="ARBA" id="ARBA00023015"/>
    </source>
</evidence>
<keyword evidence="4" id="KW-0804">Transcription</keyword>
<reference evidence="6" key="1">
    <citation type="submission" date="2024-06" db="EMBL/GenBank/DDBJ databases">
        <authorList>
            <person name="Li S."/>
        </authorList>
    </citation>
    <scope>NUCLEOTIDE SEQUENCE</scope>
    <source>
        <strain evidence="6">SR10</strain>
    </source>
</reference>
<dbReference type="FunFam" id="1.10.10.10:FF:000001">
    <property type="entry name" value="LysR family transcriptional regulator"/>
    <property type="match status" value="1"/>
</dbReference>
<comment type="similarity">
    <text evidence="1">Belongs to the LysR transcriptional regulatory family.</text>
</comment>
<proteinExistence type="inferred from homology"/>
<evidence type="ECO:0000256" key="3">
    <source>
        <dbReference type="ARBA" id="ARBA00023125"/>
    </source>
</evidence>